<evidence type="ECO:0000313" key="3">
    <source>
        <dbReference type="EMBL" id="SJZ40523.1"/>
    </source>
</evidence>
<dbReference type="InterPro" id="IPR004408">
    <property type="entry name" value="Biotin_CoA_COase_ligase"/>
</dbReference>
<dbReference type="STRING" id="1121925.SAMN02746011_00697"/>
<keyword evidence="1 3" id="KW-0436">Ligase</keyword>
<dbReference type="PANTHER" id="PTHR12835">
    <property type="entry name" value="BIOTIN PROTEIN LIGASE"/>
    <property type="match status" value="1"/>
</dbReference>
<dbReference type="InterPro" id="IPR036390">
    <property type="entry name" value="WH_DNA-bd_sf"/>
</dbReference>
<dbReference type="AlphaFoldDB" id="A0A1T4KDV3"/>
<dbReference type="Proteomes" id="UP000189941">
    <property type="component" value="Unassembled WGS sequence"/>
</dbReference>
<dbReference type="SUPFAM" id="SSF55681">
    <property type="entry name" value="Class II aaRS and biotin synthetases"/>
    <property type="match status" value="1"/>
</dbReference>
<dbReference type="NCBIfam" id="TIGR00121">
    <property type="entry name" value="birA_ligase"/>
    <property type="match status" value="1"/>
</dbReference>
<organism evidence="3 4">
    <name type="scientific">Globicatella sulfidifaciens DSM 15739</name>
    <dbReference type="NCBI Taxonomy" id="1121925"/>
    <lineage>
        <taxon>Bacteria</taxon>
        <taxon>Bacillati</taxon>
        <taxon>Bacillota</taxon>
        <taxon>Bacilli</taxon>
        <taxon>Lactobacillales</taxon>
        <taxon>Aerococcaceae</taxon>
        <taxon>Globicatella</taxon>
    </lineage>
</organism>
<keyword evidence="4" id="KW-1185">Reference proteome</keyword>
<protein>
    <submittedName>
        <fullName evidence="3">BirA family transcriptional regulator, biotin operon repressor / biotin-[acetyl-CoA-carboxylase] ligase</fullName>
    </submittedName>
</protein>
<feature type="domain" description="BPL/LPL catalytic" evidence="2">
    <location>
        <begin position="69"/>
        <end position="264"/>
    </location>
</feature>
<evidence type="ECO:0000259" key="2">
    <source>
        <dbReference type="PROSITE" id="PS51733"/>
    </source>
</evidence>
<dbReference type="EMBL" id="FUWO01000004">
    <property type="protein sequence ID" value="SJZ40523.1"/>
    <property type="molecule type" value="Genomic_DNA"/>
</dbReference>
<name>A0A1T4KDV3_9LACT</name>
<dbReference type="SUPFAM" id="SSF46785">
    <property type="entry name" value="Winged helix' DNA-binding domain"/>
    <property type="match status" value="1"/>
</dbReference>
<dbReference type="Gene3D" id="1.10.10.10">
    <property type="entry name" value="Winged helix-like DNA-binding domain superfamily/Winged helix DNA-binding domain"/>
    <property type="match status" value="1"/>
</dbReference>
<gene>
    <name evidence="3" type="ORF">SAMN02746011_00697</name>
</gene>
<evidence type="ECO:0000313" key="4">
    <source>
        <dbReference type="Proteomes" id="UP000189941"/>
    </source>
</evidence>
<dbReference type="InterPro" id="IPR013196">
    <property type="entry name" value="HTH_11"/>
</dbReference>
<dbReference type="InterPro" id="IPR004143">
    <property type="entry name" value="BPL_LPL_catalytic"/>
</dbReference>
<dbReference type="PROSITE" id="PS51733">
    <property type="entry name" value="BPL_LPL_CATALYTIC"/>
    <property type="match status" value="1"/>
</dbReference>
<dbReference type="GO" id="GO:0016740">
    <property type="term" value="F:transferase activity"/>
    <property type="evidence" value="ECO:0007669"/>
    <property type="project" value="UniProtKB-ARBA"/>
</dbReference>
<dbReference type="Pfam" id="PF03099">
    <property type="entry name" value="BPL_LplA_LipB"/>
    <property type="match status" value="1"/>
</dbReference>
<dbReference type="OrthoDB" id="9807064at2"/>
<dbReference type="RefSeq" id="WP_078755492.1">
    <property type="nucleotide sequence ID" value="NZ_FUWO01000004.1"/>
</dbReference>
<dbReference type="Gene3D" id="3.30.930.10">
    <property type="entry name" value="Bira Bifunctional Protein, Domain 2"/>
    <property type="match status" value="1"/>
</dbReference>
<dbReference type="Pfam" id="PF08279">
    <property type="entry name" value="HTH_11"/>
    <property type="match status" value="1"/>
</dbReference>
<evidence type="ECO:0000256" key="1">
    <source>
        <dbReference type="ARBA" id="ARBA00022598"/>
    </source>
</evidence>
<dbReference type="PANTHER" id="PTHR12835:SF5">
    <property type="entry name" value="BIOTIN--PROTEIN LIGASE"/>
    <property type="match status" value="1"/>
</dbReference>
<dbReference type="GO" id="GO:0004077">
    <property type="term" value="F:biotin--[biotin carboxyl-carrier protein] ligase activity"/>
    <property type="evidence" value="ECO:0007669"/>
    <property type="project" value="InterPro"/>
</dbReference>
<dbReference type="GO" id="GO:0005737">
    <property type="term" value="C:cytoplasm"/>
    <property type="evidence" value="ECO:0007669"/>
    <property type="project" value="TreeGrafter"/>
</dbReference>
<dbReference type="GO" id="GO:0009249">
    <property type="term" value="P:protein lipoylation"/>
    <property type="evidence" value="ECO:0007669"/>
    <property type="project" value="UniProtKB-ARBA"/>
</dbReference>
<dbReference type="InterPro" id="IPR036388">
    <property type="entry name" value="WH-like_DNA-bd_sf"/>
</dbReference>
<reference evidence="4" key="1">
    <citation type="submission" date="2017-02" db="EMBL/GenBank/DDBJ databases">
        <authorList>
            <person name="Varghese N."/>
            <person name="Submissions S."/>
        </authorList>
    </citation>
    <scope>NUCLEOTIDE SEQUENCE [LARGE SCALE GENOMIC DNA]</scope>
    <source>
        <strain evidence="4">DSM 15739</strain>
    </source>
</reference>
<dbReference type="CDD" id="cd16442">
    <property type="entry name" value="BPL"/>
    <property type="match status" value="1"/>
</dbReference>
<sequence length="331" mass="37285">MSTRQKVLDFLMEAAPEPISGQFMADHLACSRNAIWKAIEQLRSEGYQINQQGRKGYVLVDSVNHLELTQLKQRLATIWPELAITIEEKVNSTNDLAKIHATQSPTVPGLFIATEQTKGRGRHGRSFVSSLDHGLYLSLVFTPKVDSLNDITLYTTLAAAAMTKAISHYTASPLEIKWVNDLFYQNKKVAGILCESMIDIESHQVSSIIIGIGLNLAGNFEQESEEIKQVAGTIFGDAIPPNFNYNQMLALFIEYFCEYEQNIDKREHLDYYQERLLGLNQKVSYLQNGQTQSAIIRGIDKDGHLLVEHDNRNIEALFGSEIHFSSTQFSK</sequence>
<proteinExistence type="predicted"/>
<accession>A0A1T4KDV3</accession>
<dbReference type="Gene3D" id="2.30.30.100">
    <property type="match status" value="1"/>
</dbReference>
<dbReference type="InterPro" id="IPR045864">
    <property type="entry name" value="aa-tRNA-synth_II/BPL/LPL"/>
</dbReference>